<proteinExistence type="predicted"/>
<evidence type="ECO:0000256" key="1">
    <source>
        <dbReference type="ARBA" id="ARBA00023015"/>
    </source>
</evidence>
<dbReference type="PANTHER" id="PTHR46796">
    <property type="entry name" value="HTH-TYPE TRANSCRIPTIONAL ACTIVATOR RHAS-RELATED"/>
    <property type="match status" value="1"/>
</dbReference>
<keyword evidence="2" id="KW-0238">DNA-binding</keyword>
<dbReference type="InterPro" id="IPR020449">
    <property type="entry name" value="Tscrpt_reg_AraC-type_HTH"/>
</dbReference>
<gene>
    <name evidence="5" type="ORF">GUK36_40555</name>
</gene>
<dbReference type="Gene3D" id="1.10.10.60">
    <property type="entry name" value="Homeodomain-like"/>
    <property type="match status" value="1"/>
</dbReference>
<dbReference type="InterPro" id="IPR009057">
    <property type="entry name" value="Homeodomain-like_sf"/>
</dbReference>
<dbReference type="PROSITE" id="PS01124">
    <property type="entry name" value="HTH_ARAC_FAMILY_2"/>
    <property type="match status" value="1"/>
</dbReference>
<dbReference type="RefSeq" id="WP_164001362.1">
    <property type="nucleotide sequence ID" value="NZ_WXXP01000621.1"/>
</dbReference>
<evidence type="ECO:0000256" key="3">
    <source>
        <dbReference type="ARBA" id="ARBA00023163"/>
    </source>
</evidence>
<keyword evidence="1" id="KW-0805">Transcription regulation</keyword>
<evidence type="ECO:0000313" key="5">
    <source>
        <dbReference type="EMBL" id="NEK55525.1"/>
    </source>
</evidence>
<dbReference type="Proteomes" id="UP000471409">
    <property type="component" value="Unassembled WGS sequence"/>
</dbReference>
<evidence type="ECO:0000313" key="6">
    <source>
        <dbReference type="Proteomes" id="UP000471409"/>
    </source>
</evidence>
<dbReference type="AlphaFoldDB" id="A0A6P0DVH1"/>
<dbReference type="GO" id="GO:0043565">
    <property type="term" value="F:sequence-specific DNA binding"/>
    <property type="evidence" value="ECO:0007669"/>
    <property type="project" value="InterPro"/>
</dbReference>
<dbReference type="PROSITE" id="PS00041">
    <property type="entry name" value="HTH_ARAC_FAMILY_1"/>
    <property type="match status" value="1"/>
</dbReference>
<evidence type="ECO:0000259" key="4">
    <source>
        <dbReference type="PROSITE" id="PS01124"/>
    </source>
</evidence>
<dbReference type="SMART" id="SM00342">
    <property type="entry name" value="HTH_ARAC"/>
    <property type="match status" value="1"/>
</dbReference>
<dbReference type="InterPro" id="IPR050204">
    <property type="entry name" value="AraC_XylS_family_regulators"/>
</dbReference>
<dbReference type="SUPFAM" id="SSF46689">
    <property type="entry name" value="Homeodomain-like"/>
    <property type="match status" value="1"/>
</dbReference>
<comment type="caution">
    <text evidence="5">The sequence shown here is derived from an EMBL/GenBank/DDBJ whole genome shotgun (WGS) entry which is preliminary data.</text>
</comment>
<reference evidence="5 6" key="1">
    <citation type="submission" date="2020-01" db="EMBL/GenBank/DDBJ databases">
        <title>Rhizobium genotypes associated with high levels of biological nitrogen fixation by grain legumes in a temperate-maritime cropping system.</title>
        <authorList>
            <person name="Maluk M."/>
            <person name="Francesc Ferrando Molina F."/>
            <person name="Lopez Del Egido L."/>
            <person name="Lafos M."/>
            <person name="Langarica-Fuentes A."/>
            <person name="Gebre Yohannes G."/>
            <person name="Young M.W."/>
            <person name="Martin P."/>
            <person name="Gantlett R."/>
            <person name="Kenicer G."/>
            <person name="Hawes C."/>
            <person name="Begg G.S."/>
            <person name="Quilliam R.S."/>
            <person name="Squire G.R."/>
            <person name="Poole P.S."/>
            <person name="Young P.W."/>
            <person name="Iannetta P.M."/>
            <person name="James E.K."/>
        </authorList>
    </citation>
    <scope>NUCLEOTIDE SEQUENCE [LARGE SCALE GENOMIC DNA]</scope>
    <source>
        <strain evidence="5 6">JHI944</strain>
    </source>
</reference>
<name>A0A6P0DVH1_RHILE</name>
<keyword evidence="3" id="KW-0804">Transcription</keyword>
<dbReference type="Pfam" id="PF12833">
    <property type="entry name" value="HTH_18"/>
    <property type="match status" value="1"/>
</dbReference>
<dbReference type="PANTHER" id="PTHR46796:SF7">
    <property type="entry name" value="ARAC FAMILY TRANSCRIPTIONAL REGULATOR"/>
    <property type="match status" value="1"/>
</dbReference>
<feature type="non-terminal residue" evidence="5">
    <location>
        <position position="1"/>
    </location>
</feature>
<dbReference type="InterPro" id="IPR018060">
    <property type="entry name" value="HTH_AraC"/>
</dbReference>
<protein>
    <submittedName>
        <fullName evidence="5">Helix-turn-helix domain-containing protein</fullName>
    </submittedName>
</protein>
<dbReference type="InterPro" id="IPR018062">
    <property type="entry name" value="HTH_AraC-typ_CS"/>
</dbReference>
<dbReference type="GO" id="GO:0003700">
    <property type="term" value="F:DNA-binding transcription factor activity"/>
    <property type="evidence" value="ECO:0007669"/>
    <property type="project" value="InterPro"/>
</dbReference>
<sequence>LTGWRMRLAERELREGSMPVSALALSLGYTSESAFSNAFKRMTGMAPKRYRVAMSREAGPIEEAVDVEGQAMTTHYRLLKAAS</sequence>
<dbReference type="PRINTS" id="PR00032">
    <property type="entry name" value="HTHARAC"/>
</dbReference>
<dbReference type="EMBL" id="WXXP01000621">
    <property type="protein sequence ID" value="NEK55525.1"/>
    <property type="molecule type" value="Genomic_DNA"/>
</dbReference>
<feature type="domain" description="HTH araC/xylS-type" evidence="4">
    <location>
        <begin position="1"/>
        <end position="53"/>
    </location>
</feature>
<organism evidence="5 6">
    <name type="scientific">Rhizobium leguminosarum</name>
    <dbReference type="NCBI Taxonomy" id="384"/>
    <lineage>
        <taxon>Bacteria</taxon>
        <taxon>Pseudomonadati</taxon>
        <taxon>Pseudomonadota</taxon>
        <taxon>Alphaproteobacteria</taxon>
        <taxon>Hyphomicrobiales</taxon>
        <taxon>Rhizobiaceae</taxon>
        <taxon>Rhizobium/Agrobacterium group</taxon>
        <taxon>Rhizobium</taxon>
    </lineage>
</organism>
<accession>A0A6P0DVH1</accession>
<evidence type="ECO:0000256" key="2">
    <source>
        <dbReference type="ARBA" id="ARBA00023125"/>
    </source>
</evidence>